<organism evidence="2 3">
    <name type="scientific">Sphingomonas floccifaciens</name>
    <dbReference type="NCBI Taxonomy" id="1844115"/>
    <lineage>
        <taxon>Bacteria</taxon>
        <taxon>Pseudomonadati</taxon>
        <taxon>Pseudomonadota</taxon>
        <taxon>Alphaproteobacteria</taxon>
        <taxon>Sphingomonadales</taxon>
        <taxon>Sphingomonadaceae</taxon>
        <taxon>Sphingomonas</taxon>
    </lineage>
</organism>
<evidence type="ECO:0008006" key="4">
    <source>
        <dbReference type="Google" id="ProtNLM"/>
    </source>
</evidence>
<protein>
    <recommendedName>
        <fullName evidence="4">UrcA family protein</fullName>
    </recommendedName>
</protein>
<evidence type="ECO:0000256" key="1">
    <source>
        <dbReference type="SAM" id="SignalP"/>
    </source>
</evidence>
<keyword evidence="1" id="KW-0732">Signal</keyword>
<proteinExistence type="predicted"/>
<evidence type="ECO:0000313" key="3">
    <source>
        <dbReference type="Proteomes" id="UP001597283"/>
    </source>
</evidence>
<dbReference type="EMBL" id="JBHUFC010000006">
    <property type="protein sequence ID" value="MFD1788993.1"/>
    <property type="molecule type" value="Genomic_DNA"/>
</dbReference>
<reference evidence="3" key="1">
    <citation type="journal article" date="2019" name="Int. J. Syst. Evol. Microbiol.">
        <title>The Global Catalogue of Microorganisms (GCM) 10K type strain sequencing project: providing services to taxonomists for standard genome sequencing and annotation.</title>
        <authorList>
            <consortium name="The Broad Institute Genomics Platform"/>
            <consortium name="The Broad Institute Genome Sequencing Center for Infectious Disease"/>
            <person name="Wu L."/>
            <person name="Ma J."/>
        </authorList>
    </citation>
    <scope>NUCLEOTIDE SEQUENCE [LARGE SCALE GENOMIC DNA]</scope>
    <source>
        <strain evidence="3">Q85</strain>
    </source>
</reference>
<accession>A0ABW4NGU4</accession>
<sequence>MIALLTALLLAQTAAPPPSVAEPTPEEVTVVAQRLKRFRAIMRKDKKTGVTQCVIKRQSGDPALDKGICDAMLACAPKIAKESDIRPCMAPAISALLPKAKWVGRRKRGL</sequence>
<feature type="signal peptide" evidence="1">
    <location>
        <begin position="1"/>
        <end position="21"/>
    </location>
</feature>
<gene>
    <name evidence="2" type="ORF">ACFSC3_15615</name>
</gene>
<dbReference type="Proteomes" id="UP001597283">
    <property type="component" value="Unassembled WGS sequence"/>
</dbReference>
<feature type="chain" id="PRO_5045379518" description="UrcA family protein" evidence="1">
    <location>
        <begin position="22"/>
        <end position="110"/>
    </location>
</feature>
<comment type="caution">
    <text evidence="2">The sequence shown here is derived from an EMBL/GenBank/DDBJ whole genome shotgun (WGS) entry which is preliminary data.</text>
</comment>
<name>A0ABW4NGU4_9SPHN</name>
<dbReference type="RefSeq" id="WP_380941363.1">
    <property type="nucleotide sequence ID" value="NZ_JBHUFC010000006.1"/>
</dbReference>
<evidence type="ECO:0000313" key="2">
    <source>
        <dbReference type="EMBL" id="MFD1788993.1"/>
    </source>
</evidence>
<keyword evidence="3" id="KW-1185">Reference proteome</keyword>